<evidence type="ECO:0000256" key="6">
    <source>
        <dbReference type="ARBA" id="ARBA00022842"/>
    </source>
</evidence>
<feature type="active site" description="Proton donor" evidence="8">
    <location>
        <position position="42"/>
    </location>
</feature>
<dbReference type="GO" id="GO:0046040">
    <property type="term" value="P:IMP metabolic process"/>
    <property type="evidence" value="ECO:0007669"/>
    <property type="project" value="TreeGrafter"/>
</dbReference>
<comment type="subunit">
    <text evidence="1 8">Homodimer.</text>
</comment>
<dbReference type="HAMAP" id="MF_00011">
    <property type="entry name" value="Adenylosucc_synth"/>
    <property type="match status" value="1"/>
</dbReference>
<dbReference type="SUPFAM" id="SSF52540">
    <property type="entry name" value="P-loop containing nucleoside triphosphate hydrolases"/>
    <property type="match status" value="1"/>
</dbReference>
<keyword evidence="5 8" id="KW-0658">Purine biosynthesis</keyword>
<proteinExistence type="inferred from homology"/>
<dbReference type="InterPro" id="IPR027417">
    <property type="entry name" value="P-loop_NTPase"/>
</dbReference>
<comment type="catalytic activity">
    <reaction evidence="8 10">
        <text>IMP + L-aspartate + GTP = N(6)-(1,2-dicarboxyethyl)-AMP + GDP + phosphate + 2 H(+)</text>
        <dbReference type="Rhea" id="RHEA:15753"/>
        <dbReference type="ChEBI" id="CHEBI:15378"/>
        <dbReference type="ChEBI" id="CHEBI:29991"/>
        <dbReference type="ChEBI" id="CHEBI:37565"/>
        <dbReference type="ChEBI" id="CHEBI:43474"/>
        <dbReference type="ChEBI" id="CHEBI:57567"/>
        <dbReference type="ChEBI" id="CHEBI:58053"/>
        <dbReference type="ChEBI" id="CHEBI:58189"/>
        <dbReference type="EC" id="6.3.4.4"/>
    </reaction>
</comment>
<feature type="binding site" evidence="8">
    <location>
        <begin position="300"/>
        <end position="306"/>
    </location>
    <ligand>
        <name>substrate</name>
    </ligand>
</feature>
<evidence type="ECO:0000256" key="10">
    <source>
        <dbReference type="RuleBase" id="RU000520"/>
    </source>
</evidence>
<gene>
    <name evidence="8" type="primary">purA</name>
    <name evidence="11" type="ORF">ICW73_01965</name>
</gene>
<feature type="binding site" evidence="8">
    <location>
        <position position="41"/>
    </location>
    <ligand>
        <name>Mg(2+)</name>
        <dbReference type="ChEBI" id="CHEBI:18420"/>
    </ligand>
</feature>
<feature type="binding site" evidence="8">
    <location>
        <position position="14"/>
    </location>
    <ligand>
        <name>Mg(2+)</name>
        <dbReference type="ChEBI" id="CHEBI:18420"/>
    </ligand>
</feature>
<dbReference type="AlphaFoldDB" id="A0A7H1AZ27"/>
<dbReference type="GO" id="GO:0004019">
    <property type="term" value="F:adenylosuccinate synthase activity"/>
    <property type="evidence" value="ECO:0007669"/>
    <property type="project" value="UniProtKB-UniRule"/>
</dbReference>
<dbReference type="EMBL" id="CP061275">
    <property type="protein sequence ID" value="QNS01732.1"/>
    <property type="molecule type" value="Genomic_DNA"/>
</dbReference>
<keyword evidence="7 8" id="KW-0342">GTP-binding</keyword>
<keyword evidence="8" id="KW-0963">Cytoplasm</keyword>
<dbReference type="NCBIfam" id="NF002223">
    <property type="entry name" value="PRK01117.1"/>
    <property type="match status" value="1"/>
</dbReference>
<dbReference type="InterPro" id="IPR001114">
    <property type="entry name" value="Adenylosuccinate_synthetase"/>
</dbReference>
<dbReference type="PANTHER" id="PTHR11846:SF0">
    <property type="entry name" value="ADENYLOSUCCINATE SYNTHETASE"/>
    <property type="match status" value="1"/>
</dbReference>
<evidence type="ECO:0000256" key="8">
    <source>
        <dbReference type="HAMAP-Rule" id="MF_00011"/>
    </source>
</evidence>
<protein>
    <recommendedName>
        <fullName evidence="8 10">Adenylosuccinate synthetase</fullName>
        <shortName evidence="8">AMPSase</shortName>
        <shortName evidence="8">AdSS</shortName>
        <ecNumber evidence="8 10">6.3.4.4</ecNumber>
    </recommendedName>
    <alternativeName>
        <fullName evidence="8">IMP--aspartate ligase</fullName>
    </alternativeName>
</protein>
<comment type="cofactor">
    <cofactor evidence="8">
        <name>Mg(2+)</name>
        <dbReference type="ChEBI" id="CHEBI:18420"/>
    </cofactor>
    <text evidence="8">Binds 1 Mg(2+) ion per subunit.</text>
</comment>
<dbReference type="PROSITE" id="PS01266">
    <property type="entry name" value="ADENYLOSUCCIN_SYN_1"/>
    <property type="match status" value="1"/>
</dbReference>
<dbReference type="UniPathway" id="UPA00075">
    <property type="reaction ID" value="UER00335"/>
</dbReference>
<dbReference type="EC" id="6.3.4.4" evidence="8 10"/>
<keyword evidence="4 8" id="KW-0547">Nucleotide-binding</keyword>
<feature type="binding site" description="in other chain" evidence="8">
    <location>
        <begin position="14"/>
        <end position="17"/>
    </location>
    <ligand>
        <name>IMP</name>
        <dbReference type="ChEBI" id="CHEBI:58053"/>
        <note>ligand shared between dimeric partners</note>
    </ligand>
</feature>
<dbReference type="GO" id="GO:0005525">
    <property type="term" value="F:GTP binding"/>
    <property type="evidence" value="ECO:0007669"/>
    <property type="project" value="UniProtKB-UniRule"/>
</dbReference>
<dbReference type="NCBIfam" id="TIGR00184">
    <property type="entry name" value="purA"/>
    <property type="match status" value="1"/>
</dbReference>
<dbReference type="FunFam" id="3.90.170.10:FF:000001">
    <property type="entry name" value="Adenylosuccinate synthetase"/>
    <property type="match status" value="1"/>
</dbReference>
<dbReference type="FunFam" id="1.10.300.10:FF:000001">
    <property type="entry name" value="Adenylosuccinate synthetase"/>
    <property type="match status" value="1"/>
</dbReference>
<comment type="subcellular location">
    <subcellularLocation>
        <location evidence="8">Cytoplasm</location>
    </subcellularLocation>
</comment>
<sequence length="433" mass="48581">MNKNIVILGTQWGDEGKGKIVDVLALSGSYVVRYQGGHNAGHTLVVDGKKIVLHLIPSGLVRHDVIGIIANGVVVSPIALFNEIKMLQKNHIFVQNRLFISEHAPLILKFHIALDIAREKELKKNMIGTTNRGIGPAYEDKIARRALRIGDLKDTDTLLIKLEEITDYYNRQLVHFYKLCAIDYKKIFNNLLPIIDLIHNMIQDTSVILDTAINNQKKIIFEGAQGSFLDVDHGTYPYVTSSNCTIGGVITGSGIGPKNLDYILGISKAYSTRVGCGPFPTEIFDDIEKHFLIHGHEFGSTTGRKRRIGWLDIVLLRKAIRINSLSGLCLTKLDVLDGLKEIKICIAYKNVKTSQIITSFTTYNWDDIVPIYKIYSGWTKKTLGAKKLADLPYEARYYINSIEKMINIPIHIISTGPDRSDVIFIDDIYSVKK</sequence>
<dbReference type="PANTHER" id="PTHR11846">
    <property type="entry name" value="ADENYLOSUCCINATE SYNTHETASE"/>
    <property type="match status" value="1"/>
</dbReference>
<feature type="binding site" evidence="8">
    <location>
        <begin position="414"/>
        <end position="416"/>
    </location>
    <ligand>
        <name>GTP</name>
        <dbReference type="ChEBI" id="CHEBI:37565"/>
    </ligand>
</feature>
<evidence type="ECO:0000313" key="11">
    <source>
        <dbReference type="EMBL" id="QNS01732.1"/>
    </source>
</evidence>
<feature type="active site" evidence="9">
    <location>
        <position position="141"/>
    </location>
</feature>
<evidence type="ECO:0000256" key="4">
    <source>
        <dbReference type="ARBA" id="ARBA00022741"/>
    </source>
</evidence>
<feature type="active site" description="Proton acceptor" evidence="8">
    <location>
        <position position="14"/>
    </location>
</feature>
<feature type="binding site" evidence="8">
    <location>
        <begin position="13"/>
        <end position="19"/>
    </location>
    <ligand>
        <name>GTP</name>
        <dbReference type="ChEBI" id="CHEBI:37565"/>
    </ligand>
</feature>
<evidence type="ECO:0000256" key="5">
    <source>
        <dbReference type="ARBA" id="ARBA00022755"/>
    </source>
</evidence>
<dbReference type="InterPro" id="IPR042110">
    <property type="entry name" value="Adenylosuccinate_synth_dom2"/>
</dbReference>
<organism evidence="11 12">
    <name type="scientific">Buchnera aphidicola</name>
    <name type="common">Pentalonia nigronervosa</name>
    <dbReference type="NCBI Taxonomy" id="1309793"/>
    <lineage>
        <taxon>Bacteria</taxon>
        <taxon>Pseudomonadati</taxon>
        <taxon>Pseudomonadota</taxon>
        <taxon>Gammaproteobacteria</taxon>
        <taxon>Enterobacterales</taxon>
        <taxon>Erwiniaceae</taxon>
        <taxon>Buchnera</taxon>
    </lineage>
</organism>
<dbReference type="InterPro" id="IPR018220">
    <property type="entry name" value="Adenylosuccin_syn_GTP-bd"/>
</dbReference>
<evidence type="ECO:0000313" key="12">
    <source>
        <dbReference type="Proteomes" id="UP000516346"/>
    </source>
</evidence>
<feature type="binding site" description="in other chain" evidence="8">
    <location>
        <position position="130"/>
    </location>
    <ligand>
        <name>IMP</name>
        <dbReference type="ChEBI" id="CHEBI:58053"/>
        <note>ligand shared between dimeric partners</note>
    </ligand>
</feature>
<name>A0A7H1AZ27_9GAMM</name>
<feature type="binding site" evidence="8">
    <location>
        <position position="144"/>
    </location>
    <ligand>
        <name>IMP</name>
        <dbReference type="ChEBI" id="CHEBI:58053"/>
        <note>ligand shared between dimeric partners</note>
    </ligand>
</feature>
<keyword evidence="6 8" id="KW-0460">Magnesium</keyword>
<evidence type="ECO:0000256" key="3">
    <source>
        <dbReference type="ARBA" id="ARBA00022723"/>
    </source>
</evidence>
<feature type="binding site" evidence="8">
    <location>
        <position position="306"/>
    </location>
    <ligand>
        <name>GTP</name>
        <dbReference type="ChEBI" id="CHEBI:37565"/>
    </ligand>
</feature>
<feature type="binding site" description="in other chain" evidence="8">
    <location>
        <begin position="39"/>
        <end position="42"/>
    </location>
    <ligand>
        <name>IMP</name>
        <dbReference type="ChEBI" id="CHEBI:58053"/>
        <note>ligand shared between dimeric partners</note>
    </ligand>
</feature>
<dbReference type="PROSITE" id="PS00513">
    <property type="entry name" value="ADENYLOSUCCIN_SYN_2"/>
    <property type="match status" value="1"/>
</dbReference>
<evidence type="ECO:0000256" key="7">
    <source>
        <dbReference type="ARBA" id="ARBA00023134"/>
    </source>
</evidence>
<comment type="similarity">
    <text evidence="8 10">Belongs to the adenylosuccinate synthetase family.</text>
</comment>
<evidence type="ECO:0000256" key="9">
    <source>
        <dbReference type="PROSITE-ProRule" id="PRU10134"/>
    </source>
</evidence>
<dbReference type="GO" id="GO:0000287">
    <property type="term" value="F:magnesium ion binding"/>
    <property type="evidence" value="ECO:0007669"/>
    <property type="project" value="UniProtKB-UniRule"/>
</dbReference>
<dbReference type="Pfam" id="PF00709">
    <property type="entry name" value="Adenylsucc_synt"/>
    <property type="match status" value="1"/>
</dbReference>
<feature type="binding site" evidence="8">
    <location>
        <begin position="41"/>
        <end position="43"/>
    </location>
    <ligand>
        <name>GTP</name>
        <dbReference type="ChEBI" id="CHEBI:37565"/>
    </ligand>
</feature>
<dbReference type="Gene3D" id="3.90.170.10">
    <property type="entry name" value="Adenylosuccinate Synthetase, subunit A, domain 3"/>
    <property type="match status" value="1"/>
</dbReference>
<comment type="pathway">
    <text evidence="8 10">Purine metabolism; AMP biosynthesis via de novo pathway; AMP from IMP: step 1/2.</text>
</comment>
<accession>A0A7H1AZ27</accession>
<comment type="function">
    <text evidence="8">Plays an important role in the de novo pathway of purine nucleotide biosynthesis. Catalyzes the first committed step in the biosynthesis of AMP from IMP.</text>
</comment>
<feature type="binding site" evidence="8">
    <location>
        <begin position="332"/>
        <end position="334"/>
    </location>
    <ligand>
        <name>GTP</name>
        <dbReference type="ChEBI" id="CHEBI:37565"/>
    </ligand>
</feature>
<dbReference type="InterPro" id="IPR033128">
    <property type="entry name" value="Adenylosuccin_syn_Lys_AS"/>
</dbReference>
<evidence type="ECO:0000256" key="2">
    <source>
        <dbReference type="ARBA" id="ARBA00022598"/>
    </source>
</evidence>
<dbReference type="Proteomes" id="UP000516346">
    <property type="component" value="Chromosome"/>
</dbReference>
<dbReference type="GO" id="GO:0005737">
    <property type="term" value="C:cytoplasm"/>
    <property type="evidence" value="ECO:0007669"/>
    <property type="project" value="UniProtKB-SubCell"/>
</dbReference>
<keyword evidence="3 8" id="KW-0479">Metal-binding</keyword>
<dbReference type="CDD" id="cd03108">
    <property type="entry name" value="AdSS"/>
    <property type="match status" value="1"/>
</dbReference>
<dbReference type="GO" id="GO:0044208">
    <property type="term" value="P:'de novo' AMP biosynthetic process"/>
    <property type="evidence" value="ECO:0007669"/>
    <property type="project" value="UniProtKB-UniRule"/>
</dbReference>
<dbReference type="Gene3D" id="3.40.440.10">
    <property type="entry name" value="Adenylosuccinate Synthetase, subunit A, domain 1"/>
    <property type="match status" value="1"/>
</dbReference>
<evidence type="ECO:0000256" key="1">
    <source>
        <dbReference type="ARBA" id="ARBA00011738"/>
    </source>
</evidence>
<feature type="binding site" description="in other chain" evidence="8">
    <location>
        <position position="225"/>
    </location>
    <ligand>
        <name>IMP</name>
        <dbReference type="ChEBI" id="CHEBI:58053"/>
        <note>ligand shared between dimeric partners</note>
    </ligand>
</feature>
<dbReference type="Gene3D" id="1.10.300.10">
    <property type="entry name" value="Adenylosuccinate Synthetase, subunit A, domain 2"/>
    <property type="match status" value="1"/>
</dbReference>
<dbReference type="SMART" id="SM00788">
    <property type="entry name" value="Adenylsucc_synt"/>
    <property type="match status" value="1"/>
</dbReference>
<reference evidence="11 12" key="1">
    <citation type="submission" date="2020-09" db="EMBL/GenBank/DDBJ databases">
        <title>Genome sequence of the banana aphid, Pentalonia nigronervosa Coquerel (Hemiptera: Aphididae) and its symbionts.</title>
        <authorList>
            <person name="Mathers T.C."/>
            <person name="Mugford S.T."/>
            <person name="Hogenhout S.A."/>
            <person name="Tripathi L."/>
        </authorList>
    </citation>
    <scope>NUCLEOTIDE SEQUENCE [LARGE SCALE GENOMIC DNA]</scope>
    <source>
        <strain evidence="11">Ba4</strain>
    </source>
</reference>
<keyword evidence="2 8" id="KW-0436">Ligase</keyword>
<feature type="binding site" description="in other chain" evidence="8">
    <location>
        <position position="240"/>
    </location>
    <ligand>
        <name>IMP</name>
        <dbReference type="ChEBI" id="CHEBI:58053"/>
        <note>ligand shared between dimeric partners</note>
    </ligand>
</feature>
<dbReference type="InterPro" id="IPR042111">
    <property type="entry name" value="Adenylosuccinate_synth_dom3"/>
</dbReference>
<feature type="binding site" description="in other chain" evidence="8">
    <location>
        <position position="304"/>
    </location>
    <ligand>
        <name>IMP</name>
        <dbReference type="ChEBI" id="CHEBI:58053"/>
        <note>ligand shared between dimeric partners</note>
    </ligand>
</feature>
<dbReference type="InterPro" id="IPR042109">
    <property type="entry name" value="Adenylosuccinate_synth_dom1"/>
</dbReference>